<protein>
    <recommendedName>
        <fullName evidence="11">Protein transport protein SEC23</fullName>
    </recommendedName>
</protein>
<dbReference type="SUPFAM" id="SSF81995">
    <property type="entry name" value="beta-sandwich domain of Sec23/24"/>
    <property type="match status" value="1"/>
</dbReference>
<dbReference type="InterPro" id="IPR029006">
    <property type="entry name" value="ADF-H/Gelsolin-like_dom_sf"/>
</dbReference>
<dbReference type="EMBL" id="JWIN03000006">
    <property type="protein sequence ID" value="KAB1277393.1"/>
    <property type="molecule type" value="Genomic_DNA"/>
</dbReference>
<dbReference type="Pfam" id="PF04810">
    <property type="entry name" value="zf-Sec23_Sec24"/>
    <property type="match status" value="1"/>
</dbReference>
<evidence type="ECO:0000256" key="2">
    <source>
        <dbReference type="ARBA" id="ARBA00009210"/>
    </source>
</evidence>
<evidence type="ECO:0000256" key="5">
    <source>
        <dbReference type="ARBA" id="ARBA00022824"/>
    </source>
</evidence>
<evidence type="ECO:0000259" key="15">
    <source>
        <dbReference type="Pfam" id="PF04815"/>
    </source>
</evidence>
<dbReference type="PANTHER" id="PTHR11141:SF7">
    <property type="entry name" value="PROTEIN TRANSPORT PROTEIN SEC23A"/>
    <property type="match status" value="1"/>
</dbReference>
<dbReference type="GO" id="GO:0005789">
    <property type="term" value="C:endoplasmic reticulum membrane"/>
    <property type="evidence" value="ECO:0007669"/>
    <property type="project" value="UniProtKB-SubCell"/>
</dbReference>
<dbReference type="InterPro" id="IPR006895">
    <property type="entry name" value="Znf_Sec23_Sec24"/>
</dbReference>
<name>A0A5N4E1S6_CAMDR</name>
<keyword evidence="10 11" id="KW-0968">Cytoplasmic vesicle</keyword>
<evidence type="ECO:0000259" key="12">
    <source>
        <dbReference type="Pfam" id="PF00626"/>
    </source>
</evidence>
<feature type="domain" description="Gelsolin-like" evidence="12">
    <location>
        <begin position="634"/>
        <end position="689"/>
    </location>
</feature>
<keyword evidence="5 11" id="KW-0256">Endoplasmic reticulum</keyword>
<dbReference type="FunFam" id="2.60.40.1670:FF:000006">
    <property type="entry name" value="Protein transport protein SEC23"/>
    <property type="match status" value="1"/>
</dbReference>
<dbReference type="InterPro" id="IPR036175">
    <property type="entry name" value="Sec23/24_helical_dom_sf"/>
</dbReference>
<evidence type="ECO:0000256" key="4">
    <source>
        <dbReference type="ARBA" id="ARBA00022723"/>
    </source>
</evidence>
<comment type="function">
    <text evidence="11">Component of the coat protein complex II (COPII) which promotes the formation of transport vesicles from the endoplasmic reticulum (ER). The coat has two main functions, the physical deformation of the endoplasmic reticulum membrane into vesicles and the selection of cargo molecules.</text>
</comment>
<accession>A0A5N4E1S6</accession>
<dbReference type="FunFam" id="1.20.120.730:FF:000003">
    <property type="entry name" value="Protein transport protein SEC23"/>
    <property type="match status" value="1"/>
</dbReference>
<feature type="domain" description="Sec23/Sec24 helical" evidence="15">
    <location>
        <begin position="518"/>
        <end position="616"/>
    </location>
</feature>
<evidence type="ECO:0000256" key="1">
    <source>
        <dbReference type="ARBA" id="ARBA00004397"/>
    </source>
</evidence>
<evidence type="ECO:0000256" key="10">
    <source>
        <dbReference type="ARBA" id="ARBA00023329"/>
    </source>
</evidence>
<dbReference type="SUPFAM" id="SSF82754">
    <property type="entry name" value="C-terminal, gelsolin-like domain of Sec23/24"/>
    <property type="match status" value="1"/>
</dbReference>
<dbReference type="CDD" id="cd01478">
    <property type="entry name" value="Sec23-like"/>
    <property type="match status" value="1"/>
</dbReference>
<comment type="subcellular location">
    <subcellularLocation>
        <location evidence="11">Cytoplasmic vesicle</location>
        <location evidence="11">COPII-coated vesicle membrane</location>
        <topology evidence="11">Peripheral membrane protein</topology>
        <orientation evidence="11">Cytoplasmic side</orientation>
    </subcellularLocation>
    <subcellularLocation>
        <location evidence="1 11">Endoplasmic reticulum membrane</location>
        <topology evidence="1 11">Peripheral membrane protein</topology>
        <orientation evidence="1 11">Cytoplasmic side</orientation>
    </subcellularLocation>
    <subcellularLocation>
        <location evidence="11">Cytoplasm</location>
        <location evidence="11">Cytosol</location>
    </subcellularLocation>
</comment>
<dbReference type="SUPFAM" id="SSF81811">
    <property type="entry name" value="Helical domain of Sec23/24"/>
    <property type="match status" value="1"/>
</dbReference>
<dbReference type="FunFam" id="2.30.30.380:FF:000001">
    <property type="entry name" value="Protein transport protein SEC23"/>
    <property type="match status" value="1"/>
</dbReference>
<dbReference type="AlphaFoldDB" id="A0A5N4E1S6"/>
<dbReference type="Pfam" id="PF04811">
    <property type="entry name" value="Sec23_trunk"/>
    <property type="match status" value="1"/>
</dbReference>
<dbReference type="Gene3D" id="2.30.30.380">
    <property type="entry name" value="Zn-finger domain of Sec23/24"/>
    <property type="match status" value="1"/>
</dbReference>
<dbReference type="InterPro" id="IPR012990">
    <property type="entry name" value="Beta-sandwich_Sec23_24"/>
</dbReference>
<dbReference type="InterPro" id="IPR036465">
    <property type="entry name" value="vWFA_dom_sf"/>
</dbReference>
<dbReference type="InterPro" id="IPR007123">
    <property type="entry name" value="Gelsolin-like_dom"/>
</dbReference>
<evidence type="ECO:0000256" key="8">
    <source>
        <dbReference type="ARBA" id="ARBA00022927"/>
    </source>
</evidence>
<evidence type="ECO:0000256" key="6">
    <source>
        <dbReference type="ARBA" id="ARBA00022833"/>
    </source>
</evidence>
<evidence type="ECO:0000256" key="9">
    <source>
        <dbReference type="ARBA" id="ARBA00023136"/>
    </source>
</evidence>
<dbReference type="FunFam" id="3.40.50.410:FF:000011">
    <property type="entry name" value="Protein transport protein SEC23"/>
    <property type="match status" value="1"/>
</dbReference>
<dbReference type="Pfam" id="PF08033">
    <property type="entry name" value="Sec23_BS"/>
    <property type="match status" value="1"/>
</dbReference>
<dbReference type="Proteomes" id="UP000299084">
    <property type="component" value="Unassembled WGS sequence"/>
</dbReference>
<dbReference type="InterPro" id="IPR006900">
    <property type="entry name" value="Sec23/24_helical_dom"/>
</dbReference>
<dbReference type="STRING" id="9838.ENSCDRP00005026810"/>
<evidence type="ECO:0000259" key="16">
    <source>
        <dbReference type="Pfam" id="PF08033"/>
    </source>
</evidence>
<dbReference type="InterPro" id="IPR006896">
    <property type="entry name" value="Sec23/24_trunk_dom"/>
</dbReference>
<feature type="domain" description="Zinc finger Sec23/Sec24-type" evidence="13">
    <location>
        <begin position="58"/>
        <end position="98"/>
    </location>
</feature>
<dbReference type="GO" id="GO:0006886">
    <property type="term" value="P:intracellular protein transport"/>
    <property type="evidence" value="ECO:0007669"/>
    <property type="project" value="InterPro"/>
</dbReference>
<feature type="domain" description="Sec23/Sec24 trunk" evidence="14">
    <location>
        <begin position="126"/>
        <end position="390"/>
    </location>
</feature>
<dbReference type="Gene3D" id="3.40.20.10">
    <property type="entry name" value="Severin"/>
    <property type="match status" value="1"/>
</dbReference>
<proteinExistence type="inferred from homology"/>
<dbReference type="GO" id="GO:0030127">
    <property type="term" value="C:COPII vesicle coat"/>
    <property type="evidence" value="ECO:0007669"/>
    <property type="project" value="InterPro"/>
</dbReference>
<dbReference type="SUPFAM" id="SSF82919">
    <property type="entry name" value="Zn-finger domain of Sec23/24"/>
    <property type="match status" value="1"/>
</dbReference>
<dbReference type="InterPro" id="IPR037364">
    <property type="entry name" value="Sec23"/>
</dbReference>
<keyword evidence="11" id="KW-0963">Cytoplasm</keyword>
<dbReference type="GO" id="GO:0005096">
    <property type="term" value="F:GTPase activator activity"/>
    <property type="evidence" value="ECO:0007669"/>
    <property type="project" value="TreeGrafter"/>
</dbReference>
<organism evidence="17 18">
    <name type="scientific">Camelus dromedarius</name>
    <name type="common">Dromedary</name>
    <name type="synonym">Arabian camel</name>
    <dbReference type="NCBI Taxonomy" id="9838"/>
    <lineage>
        <taxon>Eukaryota</taxon>
        <taxon>Metazoa</taxon>
        <taxon>Chordata</taxon>
        <taxon>Craniata</taxon>
        <taxon>Vertebrata</taxon>
        <taxon>Euteleostomi</taxon>
        <taxon>Mammalia</taxon>
        <taxon>Eutheria</taxon>
        <taxon>Laurasiatheria</taxon>
        <taxon>Artiodactyla</taxon>
        <taxon>Tylopoda</taxon>
        <taxon>Camelidae</taxon>
        <taxon>Camelus</taxon>
    </lineage>
</organism>
<dbReference type="Gene3D" id="1.20.120.730">
    <property type="entry name" value="Sec23/Sec24 helical domain"/>
    <property type="match status" value="1"/>
</dbReference>
<keyword evidence="3 11" id="KW-0813">Transport</keyword>
<keyword evidence="9 11" id="KW-0472">Membrane</keyword>
<evidence type="ECO:0000259" key="13">
    <source>
        <dbReference type="Pfam" id="PF04810"/>
    </source>
</evidence>
<dbReference type="GO" id="GO:0070971">
    <property type="term" value="C:endoplasmic reticulum exit site"/>
    <property type="evidence" value="ECO:0007669"/>
    <property type="project" value="TreeGrafter"/>
</dbReference>
<dbReference type="InterPro" id="IPR036174">
    <property type="entry name" value="Znf_Sec23_Sec24_sf"/>
</dbReference>
<keyword evidence="7 11" id="KW-0931">ER-Golgi transport</keyword>
<evidence type="ECO:0000256" key="7">
    <source>
        <dbReference type="ARBA" id="ARBA00022892"/>
    </source>
</evidence>
<evidence type="ECO:0000313" key="18">
    <source>
        <dbReference type="Proteomes" id="UP000299084"/>
    </source>
</evidence>
<sequence length="736" mass="82882">MTTYLEFIQQNEERDGVRFSWNVWPSSRLEATRMVVPVAALFTPLKERPDLPPIQYEPVLCSRTTCRAVLNPLCQVDYRAKLWACNFCYQRNQFPPTYAGISELNQPAELLPQFSSIEYVVLRGPQMPLIFLYVVDTCMEDEDLQALKESMQMSLSLLPPTALVGLITFGRMVQVHELGCEGISKSYVFRGTKDLSAKQLQEMLGLSKVPVTQATRGPQVQQPPPSNRFLQPVQKIDMNLTDLLGELQRDPWPVPQGKRPLRSSGVALSIAVGLLECTFPNTGARIMMFIGGPATQGPGMVVGDELKTPIRSWHDIEKDNAKYVKKGTKHFEALANRAATTGHVIDIYACALDQTGLLEMKCCPNLTGGYMVMGDSFNTSLFKQTFQRVFTKDMHGQFKMGFGGTLEIKTSREIKISGAIGPCVSLNSKGPCVSENEIGTGGTCQWKICGLSPTTTLAIYFEVVNQHNAPIPQGGRGAIQFVTQYQHSSGQRRIRVTTIARNWADAQTQIQNIAASFDQEAAAILMARLAIYRAETEEGPDVLRWLDRQLIRLCQKFGEYHKDDPSSFRFSETFSLYPQFMFHLRRSPFLQVFNNSPDESSYYRHHFMRQDLTQSLIMIQPILYAYSFSGPPETIAQWRKSGYQDMPEYENFRHLLQAPVDDAQEILHSRFPMPRYIDTEHGGSQARFLLSKVNPSQTHNNMYAWGQESGAPILTDDVSLQVFMDHLKKLAVSSAA</sequence>
<dbReference type="Pfam" id="PF04815">
    <property type="entry name" value="Sec23_helical"/>
    <property type="match status" value="1"/>
</dbReference>
<comment type="caution">
    <text evidence="17">The sequence shown here is derived from an EMBL/GenBank/DDBJ whole genome shotgun (WGS) entry which is preliminary data.</text>
</comment>
<dbReference type="PANTHER" id="PTHR11141">
    <property type="entry name" value="PROTEIN TRANSPORT PROTEIN SEC23"/>
    <property type="match status" value="1"/>
</dbReference>
<keyword evidence="4 11" id="KW-0479">Metal-binding</keyword>
<evidence type="ECO:0000259" key="14">
    <source>
        <dbReference type="Pfam" id="PF04811"/>
    </source>
</evidence>
<dbReference type="SUPFAM" id="SSF53300">
    <property type="entry name" value="vWA-like"/>
    <property type="match status" value="1"/>
</dbReference>
<gene>
    <name evidence="17" type="ORF">Cadr_000005903</name>
</gene>
<evidence type="ECO:0000256" key="11">
    <source>
        <dbReference type="RuleBase" id="RU365030"/>
    </source>
</evidence>
<dbReference type="Gene3D" id="2.60.40.1670">
    <property type="entry name" value="beta-sandwich domain of Sec23/24"/>
    <property type="match status" value="1"/>
</dbReference>
<dbReference type="GO" id="GO:0008270">
    <property type="term" value="F:zinc ion binding"/>
    <property type="evidence" value="ECO:0007669"/>
    <property type="project" value="InterPro"/>
</dbReference>
<dbReference type="GO" id="GO:0090110">
    <property type="term" value="P:COPII-coated vesicle cargo loading"/>
    <property type="evidence" value="ECO:0007669"/>
    <property type="project" value="TreeGrafter"/>
</dbReference>
<evidence type="ECO:0000256" key="3">
    <source>
        <dbReference type="ARBA" id="ARBA00022448"/>
    </source>
</evidence>
<reference evidence="17 18" key="1">
    <citation type="journal article" date="2019" name="Mol. Ecol. Resour.">
        <title>Improving Illumina assemblies with Hi-C and long reads: an example with the North African dromedary.</title>
        <authorList>
            <person name="Elbers J.P."/>
            <person name="Rogers M.F."/>
            <person name="Perelman P.L."/>
            <person name="Proskuryakova A.A."/>
            <person name="Serdyukova N.A."/>
            <person name="Johnson W.E."/>
            <person name="Horin P."/>
            <person name="Corander J."/>
            <person name="Murphy D."/>
            <person name="Burger P.A."/>
        </authorList>
    </citation>
    <scope>NUCLEOTIDE SEQUENCE [LARGE SCALE GENOMIC DNA]</scope>
    <source>
        <strain evidence="17">Drom800</strain>
        <tissue evidence="17">Blood</tissue>
    </source>
</reference>
<keyword evidence="6 11" id="KW-0862">Zinc</keyword>
<evidence type="ECO:0000313" key="17">
    <source>
        <dbReference type="EMBL" id="KAB1277393.1"/>
    </source>
</evidence>
<dbReference type="Pfam" id="PF00626">
    <property type="entry name" value="Gelsolin"/>
    <property type="match status" value="1"/>
</dbReference>
<keyword evidence="8 11" id="KW-0653">Protein transport</keyword>
<dbReference type="GO" id="GO:0005829">
    <property type="term" value="C:cytosol"/>
    <property type="evidence" value="ECO:0007669"/>
    <property type="project" value="UniProtKB-SubCell"/>
</dbReference>
<dbReference type="Gene3D" id="3.40.50.410">
    <property type="entry name" value="von Willebrand factor, type A domain"/>
    <property type="match status" value="1"/>
</dbReference>
<keyword evidence="18" id="KW-1185">Reference proteome</keyword>
<comment type="similarity">
    <text evidence="2 11">Belongs to the SEC23/SEC24 family. SEC23 subfamily.</text>
</comment>
<feature type="domain" description="Sec23/Sec24 beta-sandwich" evidence="16">
    <location>
        <begin position="401"/>
        <end position="504"/>
    </location>
</feature>
<dbReference type="InterPro" id="IPR036180">
    <property type="entry name" value="Gelsolin-like_dom_sf"/>
</dbReference>